<feature type="compositionally biased region" description="Basic and acidic residues" evidence="1">
    <location>
        <begin position="18"/>
        <end position="30"/>
    </location>
</feature>
<feature type="compositionally biased region" description="Basic and acidic residues" evidence="1">
    <location>
        <begin position="65"/>
        <end position="81"/>
    </location>
</feature>
<keyword evidence="2" id="KW-1133">Transmembrane helix</keyword>
<feature type="non-terminal residue" evidence="4">
    <location>
        <position position="1"/>
    </location>
</feature>
<feature type="transmembrane region" description="Helical" evidence="2">
    <location>
        <begin position="193"/>
        <end position="219"/>
    </location>
</feature>
<keyword evidence="2" id="KW-0812">Transmembrane</keyword>
<dbReference type="Pfam" id="PF24841">
    <property type="entry name" value="DUF7719"/>
    <property type="match status" value="1"/>
</dbReference>
<proteinExistence type="predicted"/>
<dbReference type="PANTHER" id="PTHR37846">
    <property type="entry name" value="YALI0B21296P"/>
    <property type="match status" value="1"/>
</dbReference>
<feature type="transmembrane region" description="Helical" evidence="2">
    <location>
        <begin position="126"/>
        <end position="145"/>
    </location>
</feature>
<evidence type="ECO:0000256" key="2">
    <source>
        <dbReference type="SAM" id="Phobius"/>
    </source>
</evidence>
<name>A0ABR0LWU8_9PEZI</name>
<dbReference type="Proteomes" id="UP001357485">
    <property type="component" value="Unassembled WGS sequence"/>
</dbReference>
<feature type="region of interest" description="Disordered" evidence="1">
    <location>
        <begin position="65"/>
        <end position="86"/>
    </location>
</feature>
<feature type="transmembrane region" description="Helical" evidence="2">
    <location>
        <begin position="157"/>
        <end position="181"/>
    </location>
</feature>
<reference evidence="4 5" key="1">
    <citation type="submission" date="2023-08" db="EMBL/GenBank/DDBJ databases">
        <title>Black Yeasts Isolated from many extreme environments.</title>
        <authorList>
            <person name="Coleine C."/>
            <person name="Stajich J.E."/>
            <person name="Selbmann L."/>
        </authorList>
    </citation>
    <scope>NUCLEOTIDE SEQUENCE [LARGE SCALE GENOMIC DNA]</scope>
    <source>
        <strain evidence="4 5">CCFEE 536</strain>
    </source>
</reference>
<evidence type="ECO:0000313" key="5">
    <source>
        <dbReference type="Proteomes" id="UP001357485"/>
    </source>
</evidence>
<evidence type="ECO:0000256" key="1">
    <source>
        <dbReference type="SAM" id="MobiDB-lite"/>
    </source>
</evidence>
<dbReference type="EMBL" id="JAVRRA010009723">
    <property type="protein sequence ID" value="KAK5245635.1"/>
    <property type="molecule type" value="Genomic_DNA"/>
</dbReference>
<accession>A0ABR0LWU8</accession>
<evidence type="ECO:0000313" key="4">
    <source>
        <dbReference type="EMBL" id="KAK5245635.1"/>
    </source>
</evidence>
<dbReference type="InterPro" id="IPR056136">
    <property type="entry name" value="DUF7719"/>
</dbReference>
<organism evidence="4 5">
    <name type="scientific">Cryomyces antarcticus</name>
    <dbReference type="NCBI Taxonomy" id="329879"/>
    <lineage>
        <taxon>Eukaryota</taxon>
        <taxon>Fungi</taxon>
        <taxon>Dikarya</taxon>
        <taxon>Ascomycota</taxon>
        <taxon>Pezizomycotina</taxon>
        <taxon>Dothideomycetes</taxon>
        <taxon>Dothideomycetes incertae sedis</taxon>
        <taxon>Cryomyces</taxon>
    </lineage>
</organism>
<feature type="region of interest" description="Disordered" evidence="1">
    <location>
        <begin position="1"/>
        <end position="50"/>
    </location>
</feature>
<dbReference type="PANTHER" id="PTHR37846:SF1">
    <property type="entry name" value="DEACETYLASE-LIKE PROTEIN"/>
    <property type="match status" value="1"/>
</dbReference>
<protein>
    <recommendedName>
        <fullName evidence="3">DUF7719 domain-containing protein</fullName>
    </recommendedName>
</protein>
<keyword evidence="2" id="KW-0472">Membrane</keyword>
<keyword evidence="5" id="KW-1185">Reference proteome</keyword>
<gene>
    <name evidence="4" type="ORF">LTR16_007259</name>
</gene>
<feature type="domain" description="DUF7719" evidence="3">
    <location>
        <begin position="156"/>
        <end position="224"/>
    </location>
</feature>
<comment type="caution">
    <text evidence="4">The sequence shown here is derived from an EMBL/GenBank/DDBJ whole genome shotgun (WGS) entry which is preliminary data.</text>
</comment>
<sequence length="225" mass="25225">VSMADFDQPRNRKQQRAAARDTSKKADHLDQGTTGIKLAQPDRSGPKSKTLFELADERQALLDKGKPFAKQSRTDEPKEGDGDLANDPLGTFGDAVLYGSTLSMLHFTLDVLVYHQYRQDIEWREIFARTGTVLPILFFLVYVLHSEAASRFAIAKQIFYLVTAVVAGCYMVYIGNMYSYFAVLKRAPPVGTLWVWSVIEMRLAYALTSLAVVGGFLWWGGFTIL</sequence>
<evidence type="ECO:0000259" key="3">
    <source>
        <dbReference type="Pfam" id="PF24841"/>
    </source>
</evidence>